<name>A0ACD1A7Q2_9FIRM</name>
<organism evidence="1 2">
    <name type="scientific">Anoxybacterium hadale</name>
    <dbReference type="NCBI Taxonomy" id="3408580"/>
    <lineage>
        <taxon>Bacteria</taxon>
        <taxon>Bacillati</taxon>
        <taxon>Bacillota</taxon>
        <taxon>Clostridia</taxon>
        <taxon>Peptostreptococcales</taxon>
        <taxon>Anaerovoracaceae</taxon>
        <taxon>Anoxybacterium</taxon>
    </lineage>
</organism>
<keyword evidence="2" id="KW-1185">Reference proteome</keyword>
<accession>A0ACD1A7Q2</accession>
<sequence>MQRLKNNWKLNFFLIWSGQAMSLITSAVLQMAIIWYLTYQTGSALVLSMATLAGFLPQAILGPFIGVLVDRCQRKLIMIGADLLIAAAGGVLALLTLFMELPVWVILLVLFIRSVGSAFHSPALSAVTPLLVPTEQLTRCAGYTQSIQSVSYILSPALAAMLYSIWSLNAIIAMDVLGALAACITVAAAVIPELEKQDTVEKTSMLLEMKEGYEALRKQRGLFTLLWIGAFYMLIYMPINALFPLMSISYFGGTAVHASAVEMAFAAGMLLGGVLLGLWGGFQRKTLMITASILLMGASLSLAGILPESGFAFFLVLSLLMGFSGPFYSGVQIALFQERIQPEYLGRVFALLTSVVSFSMPLGLLLSGAFADRIGVSIWFLLSGILILVLGIVTLLIPAYLTLDKK</sequence>
<dbReference type="EMBL" id="CP042469">
    <property type="protein sequence ID" value="QOX62371.1"/>
    <property type="molecule type" value="Genomic_DNA"/>
</dbReference>
<protein>
    <submittedName>
        <fullName evidence="1">MFS transporter</fullName>
    </submittedName>
</protein>
<gene>
    <name evidence="1" type="ORF">FRZ06_02855</name>
</gene>
<dbReference type="Proteomes" id="UP000594014">
    <property type="component" value="Chromosome"/>
</dbReference>
<evidence type="ECO:0000313" key="1">
    <source>
        <dbReference type="EMBL" id="QOX62371.1"/>
    </source>
</evidence>
<proteinExistence type="predicted"/>
<reference evidence="1" key="1">
    <citation type="submission" date="2019-08" db="EMBL/GenBank/DDBJ databases">
        <title>Genome sequence of Clostridiales bacterium MT110.</title>
        <authorList>
            <person name="Cao J."/>
        </authorList>
    </citation>
    <scope>NUCLEOTIDE SEQUENCE</scope>
    <source>
        <strain evidence="1">MT110</strain>
    </source>
</reference>
<evidence type="ECO:0000313" key="2">
    <source>
        <dbReference type="Proteomes" id="UP000594014"/>
    </source>
</evidence>